<evidence type="ECO:0000313" key="14">
    <source>
        <dbReference type="EMBL" id="GEO81371.1"/>
    </source>
</evidence>
<dbReference type="GO" id="GO:0005737">
    <property type="term" value="C:cytoplasm"/>
    <property type="evidence" value="ECO:0007669"/>
    <property type="project" value="UniProtKB-SubCell"/>
</dbReference>
<dbReference type="InterPro" id="IPR011708">
    <property type="entry name" value="DNA_pol3_alpha_NTPase_dom"/>
</dbReference>
<dbReference type="AlphaFoldDB" id="A0A512H7F4"/>
<organism evidence="14 15">
    <name type="scientific">Pararhodospirillum oryzae</name>
    <dbReference type="NCBI Taxonomy" id="478448"/>
    <lineage>
        <taxon>Bacteria</taxon>
        <taxon>Pseudomonadati</taxon>
        <taxon>Pseudomonadota</taxon>
        <taxon>Alphaproteobacteria</taxon>
        <taxon>Rhodospirillales</taxon>
        <taxon>Rhodospirillaceae</taxon>
        <taxon>Pararhodospirillum</taxon>
    </lineage>
</organism>
<evidence type="ECO:0000256" key="9">
    <source>
        <dbReference type="ARBA" id="ARBA00022932"/>
    </source>
</evidence>
<keyword evidence="8" id="KW-0235">DNA replication</keyword>
<dbReference type="CDD" id="cd07433">
    <property type="entry name" value="PHP_PolIIIA_DnaE1"/>
    <property type="match status" value="1"/>
</dbReference>
<dbReference type="Pfam" id="PF02811">
    <property type="entry name" value="PHP"/>
    <property type="match status" value="1"/>
</dbReference>
<dbReference type="OrthoDB" id="9803237at2"/>
<dbReference type="Pfam" id="PF07733">
    <property type="entry name" value="DNA_pol3_alpha"/>
    <property type="match status" value="1"/>
</dbReference>
<evidence type="ECO:0000256" key="10">
    <source>
        <dbReference type="ARBA" id="ARBA00025611"/>
    </source>
</evidence>
<dbReference type="SUPFAM" id="SSF89550">
    <property type="entry name" value="PHP domain-like"/>
    <property type="match status" value="1"/>
</dbReference>
<dbReference type="Pfam" id="PF14579">
    <property type="entry name" value="HHH_6"/>
    <property type="match status" value="1"/>
</dbReference>
<keyword evidence="7" id="KW-0548">Nucleotidyltransferase</keyword>
<dbReference type="EMBL" id="BJZO01000034">
    <property type="protein sequence ID" value="GEO81371.1"/>
    <property type="molecule type" value="Genomic_DNA"/>
</dbReference>
<evidence type="ECO:0000256" key="6">
    <source>
        <dbReference type="ARBA" id="ARBA00022679"/>
    </source>
</evidence>
<comment type="subunit">
    <text evidence="11">DNA polymerase III contains a core (composed of alpha, epsilon and theta chains) that associates with a tau subunit. This core dimerizes to form the POLIII' complex. PolIII' associates with the gamma complex (composed of gamma, delta, delta', psi and chi chains) and with the beta chain to form the complete DNA polymerase III complex.</text>
</comment>
<evidence type="ECO:0000256" key="1">
    <source>
        <dbReference type="ARBA" id="ARBA00004496"/>
    </source>
</evidence>
<dbReference type="RefSeq" id="WP_147163404.1">
    <property type="nucleotide sequence ID" value="NZ_BJZO01000034.1"/>
</dbReference>
<dbReference type="PANTHER" id="PTHR32294">
    <property type="entry name" value="DNA POLYMERASE III SUBUNIT ALPHA"/>
    <property type="match status" value="1"/>
</dbReference>
<sequence>MSDPAPSPSSSVADAPPFGGFVHLRVHTALSMSEGAIQVKALVKLCAKHAMPAVAIADTGNLFGGLEFSVSAADAGVQPIIGCQIAVRNEDPREGGFGAARETRAPDPDQVVLLAKDATGLAHLYKIVSKAFLETDGGELPQVRLGDIEALNEGLILLTGGTGGPLGRLLRTGRTDAARAMLERHKAHFGDRVYVEIQRHGVPDEDRIEPLLIDLAHALDVPLVATNEPYFATRDEFEAHDVLICMAQKTVLEDPKRRHLTPEHYFKSAAEMRALFADLPEAVDNTLVIARRCAVMIEKRKPILPHSPAVKGRSEADALRAMATEGLERRLWKGVFTEGMSEADREARAKPYRERLAYELDIIVKMGFPGYFLIVADFIQWGKEHDIPVGPGRGSGAGSVVAWALTITDLDPLRFSLLFERFLNPERVSMPDFDVDFCQDRREEVIRYVQREYGADRVAQIITFGKLQARAVLRSVGRVLQMPLGYVDRICKLVPNNPANPVTLPQAIEAEPQLQALRDEDPAVARLLSIGLALEGLYSHASTHAAGVVIADRPLDELVPVYRDPHSDMPVTQFNMKWVEQAGLVKFDFLGLKTLTVLAMAVRLLEKGGVPMDLSAIPLDDRPTYAMLGRGETSGVFQLESTGMRDVLRGLKPDTLEDIIAVVALYRPGPMDNIPSYIRRKNGEEEVAYLHPDLAPILKETYGILIYQEQVMQAAQIMAGYSLGGADLLRRAMGKKIQAEMDQQRAIFVQGASARGTPEAKASEVFDQIAKFAGYGFNKSHAAAYALVAYQTAYLKANYPVEFMAATMTYDMHNTDKLAAFKVELRRLGIALLPPDVNASEARFGVENGAVRYALGAVRNVGEAAMQALVDERVANGPFRDLADFVRRIDPRLVNRRLLENLIKAGALDGLHPERATLMGNVERLLRHAQAAAEERASSQSSLFGAGPAQAPPLALADVTPWSVTETLAFEREAIGFYLSAHPLDVYGDALERLDVVPLALLAGHLRNTGSGVVRLAVTPGARKERIGKSGNRYAFVELSDATGTCEGMMFSEVLAISREALDAGRPLLVRADARLEGEDVRLLLQGVESLDEAVSRASRRIKVSLGSADPLPALREILAKDGPGNRSVLLVADLGDKEVEIRLANGFALRAPTLAALRDLRGLTSVREV</sequence>
<evidence type="ECO:0000313" key="15">
    <source>
        <dbReference type="Proteomes" id="UP000321567"/>
    </source>
</evidence>
<keyword evidence="5" id="KW-0963">Cytoplasm</keyword>
<evidence type="ECO:0000259" key="13">
    <source>
        <dbReference type="SMART" id="SM00481"/>
    </source>
</evidence>
<dbReference type="InterPro" id="IPR004013">
    <property type="entry name" value="PHP_dom"/>
</dbReference>
<keyword evidence="15" id="KW-1185">Reference proteome</keyword>
<evidence type="ECO:0000256" key="3">
    <source>
        <dbReference type="ARBA" id="ARBA00012417"/>
    </source>
</evidence>
<evidence type="ECO:0000256" key="5">
    <source>
        <dbReference type="ARBA" id="ARBA00022490"/>
    </source>
</evidence>
<dbReference type="InterPro" id="IPR004805">
    <property type="entry name" value="DnaE2/DnaE/PolC"/>
</dbReference>
<reference evidence="14 15" key="1">
    <citation type="submission" date="2019-07" db="EMBL/GenBank/DDBJ databases">
        <title>Whole genome shotgun sequence of Rhodospirillum oryzae NBRC 107573.</title>
        <authorList>
            <person name="Hosoyama A."/>
            <person name="Uohara A."/>
            <person name="Ohji S."/>
            <person name="Ichikawa N."/>
        </authorList>
    </citation>
    <scope>NUCLEOTIDE SEQUENCE [LARGE SCALE GENOMIC DNA]</scope>
    <source>
        <strain evidence="14 15">NBRC 107573</strain>
    </source>
</reference>
<evidence type="ECO:0000256" key="11">
    <source>
        <dbReference type="ARBA" id="ARBA00026073"/>
    </source>
</evidence>
<comment type="similarity">
    <text evidence="2">Belongs to the DNA polymerase type-C family. DnaE subfamily.</text>
</comment>
<comment type="catalytic activity">
    <reaction evidence="12">
        <text>DNA(n) + a 2'-deoxyribonucleoside 5'-triphosphate = DNA(n+1) + diphosphate</text>
        <dbReference type="Rhea" id="RHEA:22508"/>
        <dbReference type="Rhea" id="RHEA-COMP:17339"/>
        <dbReference type="Rhea" id="RHEA-COMP:17340"/>
        <dbReference type="ChEBI" id="CHEBI:33019"/>
        <dbReference type="ChEBI" id="CHEBI:61560"/>
        <dbReference type="ChEBI" id="CHEBI:173112"/>
        <dbReference type="EC" id="2.7.7.7"/>
    </reaction>
</comment>
<proteinExistence type="inferred from homology"/>
<dbReference type="InterPro" id="IPR040982">
    <property type="entry name" value="DNA_pol3_finger"/>
</dbReference>
<gene>
    <name evidence="14" type="ORF">ROR02_15020</name>
</gene>
<protein>
    <recommendedName>
        <fullName evidence="4">DNA polymerase III subunit alpha</fullName>
        <ecNumber evidence="3">2.7.7.7</ecNumber>
    </recommendedName>
</protein>
<keyword evidence="9 14" id="KW-0239">DNA-directed DNA polymerase</keyword>
<accession>A0A512H7F4</accession>
<dbReference type="InterPro" id="IPR041931">
    <property type="entry name" value="DNA_pol3_alpha_thumb_dom"/>
</dbReference>
<comment type="subcellular location">
    <subcellularLocation>
        <location evidence="1">Cytoplasm</location>
    </subcellularLocation>
</comment>
<dbReference type="NCBIfam" id="TIGR00594">
    <property type="entry name" value="polc"/>
    <property type="match status" value="1"/>
</dbReference>
<dbReference type="InterPro" id="IPR049821">
    <property type="entry name" value="PolIIIA_DnaE1_PHP"/>
</dbReference>
<dbReference type="EC" id="2.7.7.7" evidence="3"/>
<evidence type="ECO:0000256" key="12">
    <source>
        <dbReference type="ARBA" id="ARBA00049244"/>
    </source>
</evidence>
<evidence type="ECO:0000256" key="7">
    <source>
        <dbReference type="ARBA" id="ARBA00022695"/>
    </source>
</evidence>
<dbReference type="InterPro" id="IPR016195">
    <property type="entry name" value="Pol/histidinol_Pase-like"/>
</dbReference>
<evidence type="ECO:0000256" key="4">
    <source>
        <dbReference type="ARBA" id="ARBA00019114"/>
    </source>
</evidence>
<dbReference type="NCBIfam" id="NF004226">
    <property type="entry name" value="PRK05673.1"/>
    <property type="match status" value="1"/>
</dbReference>
<dbReference type="PANTHER" id="PTHR32294:SF0">
    <property type="entry name" value="DNA POLYMERASE III SUBUNIT ALPHA"/>
    <property type="match status" value="1"/>
</dbReference>
<comment type="function">
    <text evidence="10">DNA polymerase III is a complex, multichain enzyme responsible for most of the replicative synthesis in bacteria. This DNA polymerase also exhibits 3' to 5' exonuclease activity. The alpha chain is the DNA polymerase.</text>
</comment>
<dbReference type="InterPro" id="IPR029460">
    <property type="entry name" value="DNAPol_HHH"/>
</dbReference>
<feature type="domain" description="Polymerase/histidinol phosphatase N-terminal" evidence="13">
    <location>
        <begin position="22"/>
        <end position="89"/>
    </location>
</feature>
<dbReference type="GO" id="GO:0008408">
    <property type="term" value="F:3'-5' exonuclease activity"/>
    <property type="evidence" value="ECO:0007669"/>
    <property type="project" value="InterPro"/>
</dbReference>
<comment type="caution">
    <text evidence="14">The sequence shown here is derived from an EMBL/GenBank/DDBJ whole genome shotgun (WGS) entry which is preliminary data.</text>
</comment>
<keyword evidence="6" id="KW-0808">Transferase</keyword>
<dbReference type="Gene3D" id="1.10.150.870">
    <property type="match status" value="1"/>
</dbReference>
<evidence type="ECO:0000256" key="2">
    <source>
        <dbReference type="ARBA" id="ARBA00009496"/>
    </source>
</evidence>
<dbReference type="GO" id="GO:0003887">
    <property type="term" value="F:DNA-directed DNA polymerase activity"/>
    <property type="evidence" value="ECO:0007669"/>
    <property type="project" value="UniProtKB-KW"/>
</dbReference>
<dbReference type="Pfam" id="PF17657">
    <property type="entry name" value="DNA_pol3_finger"/>
    <property type="match status" value="1"/>
</dbReference>
<dbReference type="SMART" id="SM00481">
    <property type="entry name" value="POLIIIAc"/>
    <property type="match status" value="1"/>
</dbReference>
<dbReference type="Gene3D" id="1.10.10.1600">
    <property type="entry name" value="Bacterial DNA polymerase III alpha subunit, thumb domain"/>
    <property type="match status" value="1"/>
</dbReference>
<dbReference type="Proteomes" id="UP000321567">
    <property type="component" value="Unassembled WGS sequence"/>
</dbReference>
<dbReference type="GO" id="GO:0006260">
    <property type="term" value="P:DNA replication"/>
    <property type="evidence" value="ECO:0007669"/>
    <property type="project" value="UniProtKB-KW"/>
</dbReference>
<evidence type="ECO:0000256" key="8">
    <source>
        <dbReference type="ARBA" id="ARBA00022705"/>
    </source>
</evidence>
<dbReference type="InterPro" id="IPR003141">
    <property type="entry name" value="Pol/His_phosphatase_N"/>
</dbReference>
<name>A0A512H7F4_9PROT</name>
<dbReference type="Gene3D" id="3.20.20.140">
    <property type="entry name" value="Metal-dependent hydrolases"/>
    <property type="match status" value="1"/>
</dbReference>
<dbReference type="CDD" id="cd04485">
    <property type="entry name" value="DnaE_OBF"/>
    <property type="match status" value="1"/>
</dbReference>